<gene>
    <name evidence="2" type="ORF">E7Z79_06080</name>
</gene>
<dbReference type="AlphaFoldDB" id="A0A8T3VFE6"/>
<dbReference type="InterPro" id="IPR038765">
    <property type="entry name" value="Papain-like_cys_pep_sf"/>
</dbReference>
<name>A0A8T3VFE6_9EURY</name>
<dbReference type="RefSeq" id="WP_303739086.1">
    <property type="nucleotide sequence ID" value="NZ_SUTK01000024.1"/>
</dbReference>
<evidence type="ECO:0000313" key="2">
    <source>
        <dbReference type="EMBL" id="MBE6501994.1"/>
    </source>
</evidence>
<reference evidence="2" key="1">
    <citation type="submission" date="2019-04" db="EMBL/GenBank/DDBJ databases">
        <title>Evolution of Biomass-Degrading Anaerobic Consortia Revealed by Metagenomics.</title>
        <authorList>
            <person name="Peng X."/>
        </authorList>
    </citation>
    <scope>NUCLEOTIDE SEQUENCE</scope>
    <source>
        <strain evidence="2">SIG18</strain>
    </source>
</reference>
<accession>A0A8T3VFE6</accession>
<dbReference type="InterPro" id="IPR002931">
    <property type="entry name" value="Transglutaminase-like"/>
</dbReference>
<dbReference type="EMBL" id="SUTK01000024">
    <property type="protein sequence ID" value="MBE6501994.1"/>
    <property type="molecule type" value="Genomic_DNA"/>
</dbReference>
<dbReference type="PANTHER" id="PTHR33490:SF3">
    <property type="entry name" value="CONSERVED INTEGRAL MEMBRANE PROTEIN"/>
    <property type="match status" value="1"/>
</dbReference>
<organism evidence="2 3">
    <name type="scientific">Methanobrevibacter thaueri</name>
    <dbReference type="NCBI Taxonomy" id="190975"/>
    <lineage>
        <taxon>Archaea</taxon>
        <taxon>Methanobacteriati</taxon>
        <taxon>Methanobacteriota</taxon>
        <taxon>Methanomada group</taxon>
        <taxon>Methanobacteria</taxon>
        <taxon>Methanobacteriales</taxon>
        <taxon>Methanobacteriaceae</taxon>
        <taxon>Methanobrevibacter</taxon>
    </lineage>
</organism>
<proteinExistence type="predicted"/>
<sequence>MNKRILLTLVFVLAVALSVGTIYASDANVTDSYAASSPDNEMIIASDEASELQATESVVDNDSSNDVLKSENSSTLSTNIEDSNVITSDNNNNAISNSIDISQTITAKDVTKYYKGTAKYTAKFLYTNGSAVANADIQFILKGKLYTKKTDSNGIASLDLDLEPGTYSVVAKNIYSGYSLTNTIKIMSTIVSDDLTKVYMDSKKYSATFLKSNGKVAANKKVRFQINGKTYSVRTDSKGVAKISLKDLPKGTYKIVSYNRDGLTQTNTVKVVKSAKTSLKSYNYIFLTSDKTKKVKVKLLNEFGYSPDKGKVIIMKIDGKKYTGKTSTYGKVKFKLPALKAGVYKVKFKFPKTGYYKGSSVKYRITVIPSKDPTYVVKSTTTFGEGAGTAFKVALTSGNVPIAYKQIKLTVNGQSYVKTTNGDGIVSLPINLKIGTYTVKFTNTASSKVNAVTGSTQIKVVKRTATSLSWKSATTFYQGTQSSKLLLLDSKSKPISGATVKLTVNSKDYTGKTDSNGYVTISASFTPGTYSVSYQFGGDNLNLPTTASTKLTVKKIDTISIKNVVAGAKTIKSYFEKNNKLPTTVTTGGITFKTPEFLYVMSEAIANLGSSNTANVAILTGVKAPTSPSGDTINSVELYKKDYITVAKNAVTFIKNNKQAPNYANSAVGKIIYSELVDAFSRILAFYGNNDNYLPNYCVITYGSGSSSSQGGTGLNEKNTVKDTSIYLKSTSNCQVGSTTIKKAVASAIGDRTDATAKAKAIYNFVRDSISYSFYYDTHYGAVGTYNNGAGNCVDQAHLLVAMYRTAGLPARYVHGTCTFSSGSTYGHVWAQVLIGNNWHVVDPTSSRNSFGTIVNWNTNSYSFQGTYASLPF</sequence>
<dbReference type="Pfam" id="PF01841">
    <property type="entry name" value="Transglut_core"/>
    <property type="match status" value="1"/>
</dbReference>
<dbReference type="Gene3D" id="2.60.40.10">
    <property type="entry name" value="Immunoglobulins"/>
    <property type="match status" value="3"/>
</dbReference>
<dbReference type="PANTHER" id="PTHR33490">
    <property type="entry name" value="BLR5614 PROTEIN-RELATED"/>
    <property type="match status" value="1"/>
</dbReference>
<dbReference type="InterPro" id="IPR013783">
    <property type="entry name" value="Ig-like_fold"/>
</dbReference>
<dbReference type="Proteomes" id="UP000783037">
    <property type="component" value="Unassembled WGS sequence"/>
</dbReference>
<evidence type="ECO:0000313" key="3">
    <source>
        <dbReference type="Proteomes" id="UP000783037"/>
    </source>
</evidence>
<feature type="domain" description="Transglutaminase-like" evidence="1">
    <location>
        <begin position="785"/>
        <end position="846"/>
    </location>
</feature>
<comment type="caution">
    <text evidence="2">The sequence shown here is derived from an EMBL/GenBank/DDBJ whole genome shotgun (WGS) entry which is preliminary data.</text>
</comment>
<protein>
    <submittedName>
        <fullName evidence="2">Transglutaminase family protein</fullName>
    </submittedName>
</protein>
<evidence type="ECO:0000259" key="1">
    <source>
        <dbReference type="SMART" id="SM00460"/>
    </source>
</evidence>
<dbReference type="SUPFAM" id="SSF54001">
    <property type="entry name" value="Cysteine proteinases"/>
    <property type="match status" value="1"/>
</dbReference>
<dbReference type="Gene3D" id="3.10.620.30">
    <property type="match status" value="1"/>
</dbReference>
<dbReference type="SMART" id="SM00460">
    <property type="entry name" value="TGc"/>
    <property type="match status" value="1"/>
</dbReference>